<proteinExistence type="predicted"/>
<reference evidence="1" key="1">
    <citation type="submission" date="2015-01" db="EMBL/GenBank/DDBJ databases">
        <title>The Genome Sequence of Cladophialophora bantiana CBS 173.52.</title>
        <authorList>
            <consortium name="The Broad Institute Genomics Platform"/>
            <person name="Cuomo C."/>
            <person name="de Hoog S."/>
            <person name="Gorbushina A."/>
            <person name="Stielow B."/>
            <person name="Teixiera M."/>
            <person name="Abouelleil A."/>
            <person name="Chapman S.B."/>
            <person name="Priest M."/>
            <person name="Young S.K."/>
            <person name="Wortman J."/>
            <person name="Nusbaum C."/>
            <person name="Birren B."/>
        </authorList>
    </citation>
    <scope>NUCLEOTIDE SEQUENCE [LARGE SCALE GENOMIC DNA]</scope>
    <source>
        <strain evidence="1">CBS 173.52</strain>
    </source>
</reference>
<dbReference type="AlphaFoldDB" id="A0A0D2I510"/>
<keyword evidence="2" id="KW-1185">Reference proteome</keyword>
<dbReference type="EMBL" id="KN846980">
    <property type="protein sequence ID" value="KIW98365.1"/>
    <property type="molecule type" value="Genomic_DNA"/>
</dbReference>
<dbReference type="RefSeq" id="XP_016625034.1">
    <property type="nucleotide sequence ID" value="XM_016757785.1"/>
</dbReference>
<sequence>MPASLFWTSAATLPTSSKLLQVNVGSGAVVVDGPRVGGKENVSNNPEAEMSFQGKKEVEQNVILQLLTQHVLNNSEERLPENYQICLWLRKCDAFLVIAAGSVQAEQDNYYSYAAPDPELTISAAGVEQGMHIPVANRGLTCASHRSETRSLTIWWYESTSGSWRHPSPSKWLAAEARKGATRRFNGLVKAVDRPEETKAACKDAVEAIFNAGAVLLDLRHVGASSGEPGSAGGGGGGQLRYCA</sequence>
<organism evidence="1 2">
    <name type="scientific">Cladophialophora bantiana (strain ATCC 10958 / CBS 173.52 / CDC B-1940 / NIH 8579)</name>
    <name type="common">Xylohypha bantiana</name>
    <dbReference type="NCBI Taxonomy" id="1442370"/>
    <lineage>
        <taxon>Eukaryota</taxon>
        <taxon>Fungi</taxon>
        <taxon>Dikarya</taxon>
        <taxon>Ascomycota</taxon>
        <taxon>Pezizomycotina</taxon>
        <taxon>Eurotiomycetes</taxon>
        <taxon>Chaetothyriomycetidae</taxon>
        <taxon>Chaetothyriales</taxon>
        <taxon>Herpotrichiellaceae</taxon>
        <taxon>Cladophialophora</taxon>
    </lineage>
</organism>
<protein>
    <submittedName>
        <fullName evidence="1">Uncharacterized protein</fullName>
    </submittedName>
</protein>
<evidence type="ECO:0000313" key="1">
    <source>
        <dbReference type="EMBL" id="KIW98365.1"/>
    </source>
</evidence>
<gene>
    <name evidence="1" type="ORF">Z519_00025</name>
</gene>
<accession>A0A0D2I510</accession>
<evidence type="ECO:0000313" key="2">
    <source>
        <dbReference type="Proteomes" id="UP000053789"/>
    </source>
</evidence>
<dbReference type="HOGENOM" id="CLU_1137889_0_0_1"/>
<dbReference type="GeneID" id="27692953"/>
<name>A0A0D2I510_CLAB1</name>
<dbReference type="Proteomes" id="UP000053789">
    <property type="component" value="Unassembled WGS sequence"/>
</dbReference>